<protein>
    <submittedName>
        <fullName evidence="2">Uncharacterized protein</fullName>
    </submittedName>
</protein>
<proteinExistence type="predicted"/>
<feature type="transmembrane region" description="Helical" evidence="1">
    <location>
        <begin position="60"/>
        <end position="81"/>
    </location>
</feature>
<sequence length="345" mass="36850">MKGRKWRPREFLAGVRRYLGTLSGDLRAADKWVLAMVMIANAAGVANGFVLSLTGATANVGPMTAACVSVFFGMPVMWLYFRPSLRSRWAVWMPALLLGIGMGVNNAAFQYGLRWVQLQLLQPLSFLVSAIFLVGPRIVRDARNGRYSTAMWPILAGLGIWVLAADTAGKSPDAGGSAFTDAIPQLHVLGRLVPDWGLGLGTLFITAATHAYYSRKMEVFGKDVRGKITTISGIPAFVFLGLGAWTFESDWTGVTDGYWLYLLICACSGMLLSLLNGVVMVRAFDRGLLASTTVMLSPLRTLLGTFLGLAVAQTAPGPLGLAAIGLILVASCGAAVIQGRKADSE</sequence>
<dbReference type="AlphaFoldDB" id="A0A7X0G4J2"/>
<keyword evidence="1" id="KW-1133">Transmembrane helix</keyword>
<feature type="transmembrane region" description="Helical" evidence="1">
    <location>
        <begin position="90"/>
        <end position="109"/>
    </location>
</feature>
<feature type="transmembrane region" description="Helical" evidence="1">
    <location>
        <begin position="147"/>
        <end position="164"/>
    </location>
</feature>
<evidence type="ECO:0000256" key="1">
    <source>
        <dbReference type="SAM" id="Phobius"/>
    </source>
</evidence>
<dbReference type="RefSeq" id="WP_185031106.1">
    <property type="nucleotide sequence ID" value="NZ_JACHMQ010000001.1"/>
</dbReference>
<keyword evidence="3" id="KW-1185">Reference proteome</keyword>
<accession>A0A7X0G4J2</accession>
<feature type="transmembrane region" description="Helical" evidence="1">
    <location>
        <begin position="32"/>
        <end position="54"/>
    </location>
</feature>
<feature type="transmembrane region" description="Helical" evidence="1">
    <location>
        <begin position="115"/>
        <end position="135"/>
    </location>
</feature>
<feature type="transmembrane region" description="Helical" evidence="1">
    <location>
        <begin position="226"/>
        <end position="247"/>
    </location>
</feature>
<keyword evidence="1" id="KW-0812">Transmembrane</keyword>
<feature type="transmembrane region" description="Helical" evidence="1">
    <location>
        <begin position="196"/>
        <end position="214"/>
    </location>
</feature>
<feature type="transmembrane region" description="Helical" evidence="1">
    <location>
        <begin position="259"/>
        <end position="281"/>
    </location>
</feature>
<feature type="transmembrane region" description="Helical" evidence="1">
    <location>
        <begin position="318"/>
        <end position="337"/>
    </location>
</feature>
<dbReference type="Proteomes" id="UP000546324">
    <property type="component" value="Unassembled WGS sequence"/>
</dbReference>
<reference evidence="2 3" key="1">
    <citation type="submission" date="2020-08" db="EMBL/GenBank/DDBJ databases">
        <title>Sequencing the genomes of 1000 actinobacteria strains.</title>
        <authorList>
            <person name="Klenk H.-P."/>
        </authorList>
    </citation>
    <scope>NUCLEOTIDE SEQUENCE [LARGE SCALE GENOMIC DNA]</scope>
    <source>
        <strain evidence="2 3">DSM 43675</strain>
    </source>
</reference>
<keyword evidence="1" id="KW-0472">Membrane</keyword>
<evidence type="ECO:0000313" key="2">
    <source>
        <dbReference type="EMBL" id="MBB6399309.1"/>
    </source>
</evidence>
<gene>
    <name evidence="2" type="ORF">BKA00_006223</name>
</gene>
<dbReference type="EMBL" id="JACHMQ010000001">
    <property type="protein sequence ID" value="MBB6399309.1"/>
    <property type="molecule type" value="Genomic_DNA"/>
</dbReference>
<organism evidence="2 3">
    <name type="scientific">Actinomadura coerulea</name>
    <dbReference type="NCBI Taxonomy" id="46159"/>
    <lineage>
        <taxon>Bacteria</taxon>
        <taxon>Bacillati</taxon>
        <taxon>Actinomycetota</taxon>
        <taxon>Actinomycetes</taxon>
        <taxon>Streptosporangiales</taxon>
        <taxon>Thermomonosporaceae</taxon>
        <taxon>Actinomadura</taxon>
    </lineage>
</organism>
<feature type="transmembrane region" description="Helical" evidence="1">
    <location>
        <begin position="288"/>
        <end position="312"/>
    </location>
</feature>
<evidence type="ECO:0000313" key="3">
    <source>
        <dbReference type="Proteomes" id="UP000546324"/>
    </source>
</evidence>
<name>A0A7X0G4J2_9ACTN</name>
<comment type="caution">
    <text evidence="2">The sequence shown here is derived from an EMBL/GenBank/DDBJ whole genome shotgun (WGS) entry which is preliminary data.</text>
</comment>